<dbReference type="Proteomes" id="UP001595892">
    <property type="component" value="Unassembled WGS sequence"/>
</dbReference>
<dbReference type="EMBL" id="JBHSGG010000017">
    <property type="protein sequence ID" value="MFC4727802.1"/>
    <property type="molecule type" value="Genomic_DNA"/>
</dbReference>
<name>A0ABV9NHF2_9GAMM</name>
<feature type="compositionally biased region" description="Basic and acidic residues" evidence="1">
    <location>
        <begin position="75"/>
        <end position="87"/>
    </location>
</feature>
<evidence type="ECO:0000256" key="2">
    <source>
        <dbReference type="SAM" id="SignalP"/>
    </source>
</evidence>
<feature type="region of interest" description="Disordered" evidence="1">
    <location>
        <begin position="75"/>
        <end position="96"/>
    </location>
</feature>
<evidence type="ECO:0008006" key="5">
    <source>
        <dbReference type="Google" id="ProtNLM"/>
    </source>
</evidence>
<evidence type="ECO:0000256" key="1">
    <source>
        <dbReference type="SAM" id="MobiDB-lite"/>
    </source>
</evidence>
<evidence type="ECO:0000313" key="4">
    <source>
        <dbReference type="Proteomes" id="UP001595892"/>
    </source>
</evidence>
<protein>
    <recommendedName>
        <fullName evidence="5">Secreted protein</fullName>
    </recommendedName>
</protein>
<sequence>MPAPLRVALALVLVACGSPAAAQSFSLQSRMSPEEFRAAGLDRLSEEERRNLDAWLRREFGQREETVRSEVLAEEREARRGLPERTSRAPIESTLPGTFRGIRAGQQFELENGQVWAQVEPTSLVTRELTDPRVVIRPGLVGTWYLRLEGYGTTFKVRRVR</sequence>
<keyword evidence="4" id="KW-1185">Reference proteome</keyword>
<organism evidence="3 4">
    <name type="scientific">Coralloluteibacterium thermophilum</name>
    <dbReference type="NCBI Taxonomy" id="2707049"/>
    <lineage>
        <taxon>Bacteria</taxon>
        <taxon>Pseudomonadati</taxon>
        <taxon>Pseudomonadota</taxon>
        <taxon>Gammaproteobacteria</taxon>
        <taxon>Lysobacterales</taxon>
        <taxon>Lysobacteraceae</taxon>
        <taxon>Coralloluteibacterium</taxon>
    </lineage>
</organism>
<reference evidence="4" key="1">
    <citation type="journal article" date="2019" name="Int. J. Syst. Evol. Microbiol.">
        <title>The Global Catalogue of Microorganisms (GCM) 10K type strain sequencing project: providing services to taxonomists for standard genome sequencing and annotation.</title>
        <authorList>
            <consortium name="The Broad Institute Genomics Platform"/>
            <consortium name="The Broad Institute Genome Sequencing Center for Infectious Disease"/>
            <person name="Wu L."/>
            <person name="Ma J."/>
        </authorList>
    </citation>
    <scope>NUCLEOTIDE SEQUENCE [LARGE SCALE GENOMIC DNA]</scope>
    <source>
        <strain evidence="4">CGMCC 1.13574</strain>
    </source>
</reference>
<keyword evidence="2" id="KW-0732">Signal</keyword>
<accession>A0ABV9NHF2</accession>
<evidence type="ECO:0000313" key="3">
    <source>
        <dbReference type="EMBL" id="MFC4727802.1"/>
    </source>
</evidence>
<comment type="caution">
    <text evidence="3">The sequence shown here is derived from an EMBL/GenBank/DDBJ whole genome shotgun (WGS) entry which is preliminary data.</text>
</comment>
<feature type="chain" id="PRO_5045927741" description="Secreted protein" evidence="2">
    <location>
        <begin position="23"/>
        <end position="161"/>
    </location>
</feature>
<dbReference type="RefSeq" id="WP_377003819.1">
    <property type="nucleotide sequence ID" value="NZ_JBHSGG010000017.1"/>
</dbReference>
<gene>
    <name evidence="3" type="ORF">ACFO3Q_06415</name>
</gene>
<proteinExistence type="predicted"/>
<feature type="signal peptide" evidence="2">
    <location>
        <begin position="1"/>
        <end position="22"/>
    </location>
</feature>